<comment type="similarity">
    <text evidence="1">Belongs to the initiator RepB protein family.</text>
</comment>
<feature type="domain" description="Initiator Rep protein WH1" evidence="2">
    <location>
        <begin position="41"/>
        <end position="182"/>
    </location>
</feature>
<comment type="caution">
    <text evidence="3">The sequence shown here is derived from an EMBL/GenBank/DDBJ whole genome shotgun (WGS) entry which is preliminary data.</text>
</comment>
<dbReference type="Gene3D" id="1.10.10.10">
    <property type="entry name" value="Winged helix-like DNA-binding domain superfamily/Winged helix DNA-binding domain"/>
    <property type="match status" value="1"/>
</dbReference>
<reference evidence="3 4" key="1">
    <citation type="submission" date="2020-06" db="EMBL/GenBank/DDBJ databases">
        <authorList>
            <person name="Qiu C."/>
            <person name="Liu Z."/>
        </authorList>
    </citation>
    <scope>NUCLEOTIDE SEQUENCE [LARGE SCALE GENOMIC DNA]</scope>
    <source>
        <strain evidence="3 4">EM 1</strain>
    </source>
</reference>
<dbReference type="Proteomes" id="UP000588051">
    <property type="component" value="Unassembled WGS sequence"/>
</dbReference>
<dbReference type="InterPro" id="IPR000525">
    <property type="entry name" value="Initiator_Rep_WH1"/>
</dbReference>
<evidence type="ECO:0000256" key="1">
    <source>
        <dbReference type="ARBA" id="ARBA00038283"/>
    </source>
</evidence>
<organism evidence="3 4">
    <name type="scientific">Undibacterium oligocarboniphilum</name>
    <dbReference type="NCBI Taxonomy" id="666702"/>
    <lineage>
        <taxon>Bacteria</taxon>
        <taxon>Pseudomonadati</taxon>
        <taxon>Pseudomonadota</taxon>
        <taxon>Betaproteobacteria</taxon>
        <taxon>Burkholderiales</taxon>
        <taxon>Oxalobacteraceae</taxon>
        <taxon>Undibacterium</taxon>
    </lineage>
</organism>
<dbReference type="GO" id="GO:0003887">
    <property type="term" value="F:DNA-directed DNA polymerase activity"/>
    <property type="evidence" value="ECO:0007669"/>
    <property type="project" value="InterPro"/>
</dbReference>
<dbReference type="AlphaFoldDB" id="A0A850QQG4"/>
<dbReference type="InterPro" id="IPR036390">
    <property type="entry name" value="WH_DNA-bd_sf"/>
</dbReference>
<protein>
    <submittedName>
        <fullName evidence="3">Replication initiation protein</fullName>
    </submittedName>
</protein>
<name>A0A850QQG4_9BURK</name>
<dbReference type="Pfam" id="PF21205">
    <property type="entry name" value="Rep3_C"/>
    <property type="match status" value="1"/>
</dbReference>
<gene>
    <name evidence="3" type="ORF">HV832_14410</name>
</gene>
<dbReference type="Pfam" id="PF01051">
    <property type="entry name" value="Rep3_N"/>
    <property type="match status" value="1"/>
</dbReference>
<dbReference type="RefSeq" id="WP_176804554.1">
    <property type="nucleotide sequence ID" value="NZ_JABXYJ010000008.1"/>
</dbReference>
<evidence type="ECO:0000313" key="4">
    <source>
        <dbReference type="Proteomes" id="UP000588051"/>
    </source>
</evidence>
<keyword evidence="4" id="KW-1185">Reference proteome</keyword>
<dbReference type="GO" id="GO:0006270">
    <property type="term" value="P:DNA replication initiation"/>
    <property type="evidence" value="ECO:0007669"/>
    <property type="project" value="InterPro"/>
</dbReference>
<sequence>MSVLIPSLPDKAFNEQITLFSGPPNILKKPIQATHIIVRNGVMTGMQKKAFDFLLKKAKDSMEKQREEAGSNLKYPIEFSVNRLQLMNYMGYQGSNRKPFKDALKKMQTLTVEWDVLHNDKNFSWESCVLLPWIKIDSDMVFYSFTPHIQPMLFQNTLYSKLNLHIQGLLSTDPGIKLYDWVNRYRDIKFSNKETWQFWRTVLHGEVDDKSYLNQYKIFKRIKLVPAINEINQISDISIELIEDTNGSRMVQFLQFKIDVKPQFKIEDDMTKSPFTVHDLNLEFEELGITRHYATKLRKQFPINRILANIEYLKQRLNSNSTPITNRGAYLFAACSNDYASVNNAIETKVDEPSVDVSAEGIVQAFNKQRVDDAINMFKEMDIADQEKEIQIYNETLLNKAAAVPDESGSRQNRQMIPFFKWLAEKTWGEPTPEELIKFTLLLK</sequence>
<accession>A0A850QQG4</accession>
<dbReference type="SUPFAM" id="SSF46785">
    <property type="entry name" value="Winged helix' DNA-binding domain"/>
    <property type="match status" value="1"/>
</dbReference>
<dbReference type="EMBL" id="JABXYJ010000008">
    <property type="protein sequence ID" value="NVO79020.1"/>
    <property type="molecule type" value="Genomic_DNA"/>
</dbReference>
<dbReference type="InterPro" id="IPR036388">
    <property type="entry name" value="WH-like_DNA-bd_sf"/>
</dbReference>
<evidence type="ECO:0000313" key="3">
    <source>
        <dbReference type="EMBL" id="NVO79020.1"/>
    </source>
</evidence>
<proteinExistence type="inferred from homology"/>
<evidence type="ECO:0000259" key="2">
    <source>
        <dbReference type="Pfam" id="PF01051"/>
    </source>
</evidence>